<evidence type="ECO:0000256" key="11">
    <source>
        <dbReference type="ARBA" id="ARBA00023034"/>
    </source>
</evidence>
<keyword evidence="7 18" id="KW-0813">Transport</keyword>
<dbReference type="eggNOG" id="KOG2173">
    <property type="taxonomic scope" value="Eukaryota"/>
</dbReference>
<dbReference type="GO" id="GO:0006869">
    <property type="term" value="P:lipid transport"/>
    <property type="evidence" value="ECO:0007669"/>
    <property type="project" value="UniProtKB-KW"/>
</dbReference>
<keyword evidence="13 18" id="KW-0472">Membrane</keyword>
<name>A0A177W9V9_BATDL</name>
<evidence type="ECO:0000256" key="14">
    <source>
        <dbReference type="ARBA" id="ARBA00024479"/>
    </source>
</evidence>
<comment type="subcellular location">
    <subcellularLocation>
        <location evidence="1">Cytoplasmic vesicle membrane</location>
        <topology evidence="1">Multi-pass membrane protein</topology>
    </subcellularLocation>
    <subcellularLocation>
        <location evidence="2">Endoplasmic reticulum membrane</location>
        <topology evidence="2">Multi-pass membrane protein</topology>
    </subcellularLocation>
    <subcellularLocation>
        <location evidence="4">Golgi apparatus membrane</location>
        <topology evidence="4">Multi-pass membrane protein</topology>
    </subcellularLocation>
    <subcellularLocation>
        <location evidence="3 18">Preautophagosomal structure membrane</location>
        <topology evidence="3 18">Multi-pass membrane protein</topology>
    </subcellularLocation>
</comment>
<feature type="transmembrane region" description="Helical" evidence="18">
    <location>
        <begin position="755"/>
        <end position="773"/>
    </location>
</feature>
<evidence type="ECO:0000256" key="19">
    <source>
        <dbReference type="SAM" id="MobiDB-lite"/>
    </source>
</evidence>
<evidence type="ECO:0000256" key="2">
    <source>
        <dbReference type="ARBA" id="ARBA00004477"/>
    </source>
</evidence>
<reference evidence="20 21" key="2">
    <citation type="submission" date="2016-05" db="EMBL/GenBank/DDBJ databases">
        <title>Lineage-specific infection strategies underlie the spectrum of fungal disease in amphibians.</title>
        <authorList>
            <person name="Cuomo C.A."/>
            <person name="Farrer R.A."/>
            <person name="James T."/>
            <person name="Longcore J."/>
            <person name="Birren B."/>
        </authorList>
    </citation>
    <scope>NUCLEOTIDE SEQUENCE [LARGE SCALE GENOMIC DNA]</scope>
    <source>
        <strain evidence="20 21">JEL423</strain>
    </source>
</reference>
<protein>
    <recommendedName>
        <fullName evidence="6 18">Autophagy-related protein 9</fullName>
    </recommendedName>
</protein>
<dbReference type="GO" id="GO:0034727">
    <property type="term" value="P:piecemeal microautophagy of the nucleus"/>
    <property type="evidence" value="ECO:0007669"/>
    <property type="project" value="TreeGrafter"/>
</dbReference>
<dbReference type="GO" id="GO:0000422">
    <property type="term" value="P:autophagy of mitochondrion"/>
    <property type="evidence" value="ECO:0007669"/>
    <property type="project" value="TreeGrafter"/>
</dbReference>
<feature type="transmembrane region" description="Helical" evidence="18">
    <location>
        <begin position="636"/>
        <end position="656"/>
    </location>
</feature>
<evidence type="ECO:0000313" key="21">
    <source>
        <dbReference type="Proteomes" id="UP000077115"/>
    </source>
</evidence>
<feature type="compositionally biased region" description="Polar residues" evidence="19">
    <location>
        <begin position="379"/>
        <end position="392"/>
    </location>
</feature>
<evidence type="ECO:0000256" key="1">
    <source>
        <dbReference type="ARBA" id="ARBA00004439"/>
    </source>
</evidence>
<dbReference type="InterPro" id="IPR007241">
    <property type="entry name" value="Autophagy-rel_prot_9"/>
</dbReference>
<accession>A0A177W9V9</accession>
<dbReference type="GO" id="GO:0030659">
    <property type="term" value="C:cytoplasmic vesicle membrane"/>
    <property type="evidence" value="ECO:0007669"/>
    <property type="project" value="UniProtKB-SubCell"/>
</dbReference>
<evidence type="ECO:0000256" key="16">
    <source>
        <dbReference type="ARBA" id="ARBA00024621"/>
    </source>
</evidence>
<feature type="transmembrane region" description="Helical" evidence="18">
    <location>
        <begin position="474"/>
        <end position="495"/>
    </location>
</feature>
<comment type="function">
    <text evidence="18">Phospholipid scramblase involved in autophagy. Cycles between the preautophagosomal structure/phagophore assembly site (PAS) and the cytoplasmic vesicle pool and supplies membrane for the growing autophagosome. Lipid scramblase activity plays a key role in preautophagosomal structure/phagophore assembly by distributing the phospholipids that arrive through ATG2 from the cytoplasmic to the luminal leaflet of the bilayer, thereby driving autophagosomal membrane expansion.</text>
</comment>
<comment type="similarity">
    <text evidence="5 18">Belongs to the ATG9 family.</text>
</comment>
<organism evidence="20 21">
    <name type="scientific">Batrachochytrium dendrobatidis (strain JEL423)</name>
    <dbReference type="NCBI Taxonomy" id="403673"/>
    <lineage>
        <taxon>Eukaryota</taxon>
        <taxon>Fungi</taxon>
        <taxon>Fungi incertae sedis</taxon>
        <taxon>Chytridiomycota</taxon>
        <taxon>Chytridiomycota incertae sedis</taxon>
        <taxon>Chytridiomycetes</taxon>
        <taxon>Rhizophydiales</taxon>
        <taxon>Rhizophydiales incertae sedis</taxon>
        <taxon>Batrachochytrium</taxon>
    </lineage>
</organism>
<dbReference type="OrthoDB" id="2020634at2759"/>
<dbReference type="VEuPathDB" id="FungiDB:BDEG_20698"/>
<reference evidence="20 21" key="1">
    <citation type="submission" date="2006-10" db="EMBL/GenBank/DDBJ databases">
        <title>The Genome Sequence of Batrachochytrium dendrobatidis JEL423.</title>
        <authorList>
            <consortium name="The Broad Institute Genome Sequencing Platform"/>
            <person name="Birren B."/>
            <person name="Lander E."/>
            <person name="Galagan J."/>
            <person name="Cuomo C."/>
            <person name="Devon K."/>
            <person name="Jaffe D."/>
            <person name="Butler J."/>
            <person name="Alvarez P."/>
            <person name="Gnerre S."/>
            <person name="Grabherr M."/>
            <person name="Kleber M."/>
            <person name="Mauceli E."/>
            <person name="Brockman W."/>
            <person name="Young S."/>
            <person name="LaButti K."/>
            <person name="Sykes S."/>
            <person name="DeCaprio D."/>
            <person name="Crawford M."/>
            <person name="Koehrsen M."/>
            <person name="Engels R."/>
            <person name="Montgomery P."/>
            <person name="Pearson M."/>
            <person name="Howarth C."/>
            <person name="Larson L."/>
            <person name="White J."/>
            <person name="O'Leary S."/>
            <person name="Kodira C."/>
            <person name="Zeng Q."/>
            <person name="Yandava C."/>
            <person name="Alvarado L."/>
            <person name="Longcore J."/>
            <person name="James T."/>
        </authorList>
    </citation>
    <scope>NUCLEOTIDE SEQUENCE [LARGE SCALE GENOMIC DNA]</scope>
    <source>
        <strain evidence="20 21">JEL423</strain>
    </source>
</reference>
<feature type="transmembrane region" description="Helical" evidence="18">
    <location>
        <begin position="715"/>
        <end position="739"/>
    </location>
</feature>
<evidence type="ECO:0000256" key="18">
    <source>
        <dbReference type="RuleBase" id="RU364027"/>
    </source>
</evidence>
<feature type="region of interest" description="Disordered" evidence="19">
    <location>
        <begin position="62"/>
        <end position="108"/>
    </location>
</feature>
<evidence type="ECO:0000256" key="4">
    <source>
        <dbReference type="ARBA" id="ARBA00004653"/>
    </source>
</evidence>
<evidence type="ECO:0000256" key="5">
    <source>
        <dbReference type="ARBA" id="ARBA00006185"/>
    </source>
</evidence>
<dbReference type="PANTHER" id="PTHR13038:SF10">
    <property type="entry name" value="AUTOPHAGY-RELATED PROTEIN 9"/>
    <property type="match status" value="1"/>
</dbReference>
<keyword evidence="9 18" id="KW-1133">Transmembrane helix</keyword>
<dbReference type="Pfam" id="PF04109">
    <property type="entry name" value="ATG9"/>
    <property type="match status" value="1"/>
</dbReference>
<keyword evidence="11" id="KW-0333">Golgi apparatus</keyword>
<keyword evidence="8 18" id="KW-0812">Transmembrane</keyword>
<feature type="region of interest" description="Disordered" evidence="19">
    <location>
        <begin position="1"/>
        <end position="24"/>
    </location>
</feature>
<dbReference type="EMBL" id="DS022300">
    <property type="protein sequence ID" value="OAJ36535.1"/>
    <property type="molecule type" value="Genomic_DNA"/>
</dbReference>
<evidence type="ECO:0000256" key="17">
    <source>
        <dbReference type="ARBA" id="ARBA00024631"/>
    </source>
</evidence>
<sequence>MDMDMDSNGETSRGTSHTDGRQDNLLPQASLHVSSSHTMNMLPFQQPNTIASDRTAAPFHYTTHSTYQPPVIDSSDEGESSDMSPSASITGHHAATNISKVDPSSLDIKTPNRLLPLTANDHVISEMAEPIDSRNNSGNESALSAPPFAFEQSAIPSTPFLPINCNIHTEPLQLDGIGDEQDIQLRFDPRIIRQPSYTGSNISPSHQLHQQLPLPPQYIFQLQHRQSQQSSTGFGGGYATYAQQPSHNFNLLQQPHILENDNQHYVHNGTMQNFADYDYNEDSDSNGEASPSIQFEACPSEGSIGDLESGADAQSTNLERPPLPHRNNQQLSDFPRRPVFGMRTRDQRILSNSTRDPYRMPAANPSIRSQGNGEGGHTSYRTAPSGQRASGSSRGITSWKDVHNLDAFLTRIYEYYCGKGYFCMSLVDLTSIASLAFIIFTSTFLLSCVKYELIHEKKRLLDVVDSDCIGSMSWPTSTILLVFILWWVFQVFRFFTSLPRLREMQAFYTTILEISDDKLQNTLWSDVVDRIIQTRDLYGRSNPTAVLRKLDAHDIANRILRKDNYIIAMINKNVLNLSVPLFGKRQIMSKLIEWNLQWCIFELVFDSKGQIRKEYLRESQRSRLIERMQKQFRKMAILNLLLSPFLLIFLVIYSLFKYAEEYQRNSSALSARQYSPFAMWKFREFNELPHLLRTRLFRSTESANTYIRQFPHYPLVIVVKFISFVSGSLGAILLALTLFEEEMQQGFEISPGRSAFFYIGLCGTIMAISRSIVPPETEVYDPEQWMREVAAETHYLPDTWRSHAYTSQVRSEFCELYDYKLVLWIFELLSVLVAPFVLYYSLPGCAGEIVDFFRAFTIKSDRLGYVCSFAVFDFKRHGDVRFGAPALGNQVPEAYDGRLVSNQGKMEMSFLNFKANHPHWEPDVDGEEYLSRLLAHRRDRIIGSGGLRPNHLGSGAASYQGSMMGQSRFAQPMGGTVNGLPSPYRHELMTSTMMESPGLNGDGRYGSGMMESYLRGESMIQTTQLNAGRVGRELLGILDAIHEAHHYMM</sequence>
<dbReference type="GO" id="GO:0005776">
    <property type="term" value="C:autophagosome"/>
    <property type="evidence" value="ECO:0007669"/>
    <property type="project" value="TreeGrafter"/>
</dbReference>
<evidence type="ECO:0000256" key="6">
    <source>
        <dbReference type="ARBA" id="ARBA00018074"/>
    </source>
</evidence>
<keyword evidence="12 18" id="KW-0445">Lipid transport</keyword>
<feature type="region of interest" description="Disordered" evidence="19">
    <location>
        <begin position="351"/>
        <end position="392"/>
    </location>
</feature>
<feature type="region of interest" description="Disordered" evidence="19">
    <location>
        <begin position="275"/>
        <end position="336"/>
    </location>
</feature>
<evidence type="ECO:0000313" key="20">
    <source>
        <dbReference type="EMBL" id="OAJ36535.1"/>
    </source>
</evidence>
<dbReference type="Proteomes" id="UP000077115">
    <property type="component" value="Unassembled WGS sequence"/>
</dbReference>
<evidence type="ECO:0000256" key="10">
    <source>
        <dbReference type="ARBA" id="ARBA00023006"/>
    </source>
</evidence>
<dbReference type="GO" id="GO:0000139">
    <property type="term" value="C:Golgi membrane"/>
    <property type="evidence" value="ECO:0007669"/>
    <property type="project" value="UniProtKB-SubCell"/>
</dbReference>
<dbReference type="GO" id="GO:0061709">
    <property type="term" value="P:reticulophagy"/>
    <property type="evidence" value="ECO:0007669"/>
    <property type="project" value="TreeGrafter"/>
</dbReference>
<evidence type="ECO:0000256" key="9">
    <source>
        <dbReference type="ARBA" id="ARBA00022989"/>
    </source>
</evidence>
<evidence type="ECO:0000256" key="13">
    <source>
        <dbReference type="ARBA" id="ARBA00023136"/>
    </source>
</evidence>
<comment type="catalytic activity">
    <reaction evidence="16">
        <text>a 1,2-diacyl-sn-glycero-3-phospho-(1D-myo-inositol-3-phosphate)(in) = a 1,2-diacyl-sn-glycero-3-phospho-(1D-myo-inositol-3-phosphate)(out)</text>
        <dbReference type="Rhea" id="RHEA:67920"/>
        <dbReference type="ChEBI" id="CHEBI:58088"/>
    </reaction>
</comment>
<evidence type="ECO:0000256" key="15">
    <source>
        <dbReference type="ARBA" id="ARBA00024615"/>
    </source>
</evidence>
<gene>
    <name evidence="20" type="ORF">BDEG_20698</name>
</gene>
<dbReference type="PANTHER" id="PTHR13038">
    <property type="entry name" value="APG9 AUTOPHAGY 9"/>
    <property type="match status" value="1"/>
</dbReference>
<dbReference type="GO" id="GO:0034497">
    <property type="term" value="P:protein localization to phagophore assembly site"/>
    <property type="evidence" value="ECO:0007669"/>
    <property type="project" value="TreeGrafter"/>
</dbReference>
<dbReference type="GO" id="GO:0005789">
    <property type="term" value="C:endoplasmic reticulum membrane"/>
    <property type="evidence" value="ECO:0007669"/>
    <property type="project" value="UniProtKB-SubCell"/>
</dbReference>
<feature type="transmembrane region" description="Helical" evidence="18">
    <location>
        <begin position="432"/>
        <end position="454"/>
    </location>
</feature>
<evidence type="ECO:0000256" key="12">
    <source>
        <dbReference type="ARBA" id="ARBA00023055"/>
    </source>
</evidence>
<dbReference type="STRING" id="403673.A0A177W9V9"/>
<dbReference type="AlphaFoldDB" id="A0A177W9V9"/>
<comment type="catalytic activity">
    <reaction evidence="17">
        <text>a 1,2-diacyl-sn-glycero-3-phosphocholine(in) = a 1,2-diacyl-sn-glycero-3-phosphocholine(out)</text>
        <dbReference type="Rhea" id="RHEA:38571"/>
        <dbReference type="ChEBI" id="CHEBI:57643"/>
    </reaction>
</comment>
<feature type="transmembrane region" description="Helical" evidence="18">
    <location>
        <begin position="821"/>
        <end position="842"/>
    </location>
</feature>
<evidence type="ECO:0000256" key="7">
    <source>
        <dbReference type="ARBA" id="ARBA00022448"/>
    </source>
</evidence>
<evidence type="ECO:0000256" key="3">
    <source>
        <dbReference type="ARBA" id="ARBA00004511"/>
    </source>
</evidence>
<comment type="catalytic activity">
    <reaction evidence="14">
        <text>a 1,2-diacyl-sn-glycero-3-phospho-L-serine(in) = a 1,2-diacyl-sn-glycero-3-phospho-L-serine(out)</text>
        <dbReference type="Rhea" id="RHEA:38663"/>
        <dbReference type="ChEBI" id="CHEBI:57262"/>
    </reaction>
</comment>
<keyword evidence="10 18" id="KW-0072">Autophagy</keyword>
<comment type="catalytic activity">
    <reaction evidence="15">
        <text>a 1,2-diacyl-sn-glycero-3-phosphoethanolamine(in) = a 1,2-diacyl-sn-glycero-3-phosphoethanolamine(out)</text>
        <dbReference type="Rhea" id="RHEA:38895"/>
        <dbReference type="ChEBI" id="CHEBI:64612"/>
    </reaction>
</comment>
<dbReference type="GO" id="GO:0034045">
    <property type="term" value="C:phagophore assembly site membrane"/>
    <property type="evidence" value="ECO:0007669"/>
    <property type="project" value="UniProtKB-SubCell"/>
</dbReference>
<evidence type="ECO:0000256" key="8">
    <source>
        <dbReference type="ARBA" id="ARBA00022692"/>
    </source>
</evidence>
<proteinExistence type="inferred from homology"/>